<dbReference type="InterPro" id="IPR005174">
    <property type="entry name" value="KIB1-4_b-propeller"/>
</dbReference>
<organism evidence="3 4">
    <name type="scientific">Prunus persica</name>
    <name type="common">Peach</name>
    <name type="synonym">Amygdalus persica</name>
    <dbReference type="NCBI Taxonomy" id="3760"/>
    <lineage>
        <taxon>Eukaryota</taxon>
        <taxon>Viridiplantae</taxon>
        <taxon>Streptophyta</taxon>
        <taxon>Embryophyta</taxon>
        <taxon>Tracheophyta</taxon>
        <taxon>Spermatophyta</taxon>
        <taxon>Magnoliopsida</taxon>
        <taxon>eudicotyledons</taxon>
        <taxon>Gunneridae</taxon>
        <taxon>Pentapetalae</taxon>
        <taxon>rosids</taxon>
        <taxon>fabids</taxon>
        <taxon>Rosales</taxon>
        <taxon>Rosaceae</taxon>
        <taxon>Amygdaloideae</taxon>
        <taxon>Amygdaleae</taxon>
        <taxon>Prunus</taxon>
    </lineage>
</organism>
<dbReference type="AlphaFoldDB" id="A0A251Q4Q6"/>
<evidence type="ECO:0000259" key="2">
    <source>
        <dbReference type="SMART" id="SM00256"/>
    </source>
</evidence>
<evidence type="ECO:0000313" key="4">
    <source>
        <dbReference type="Proteomes" id="UP000006882"/>
    </source>
</evidence>
<dbReference type="Pfam" id="PF03478">
    <property type="entry name" value="Beta-prop_KIB1-4"/>
    <property type="match status" value="1"/>
</dbReference>
<evidence type="ECO:0000256" key="1">
    <source>
        <dbReference type="SAM" id="Phobius"/>
    </source>
</evidence>
<dbReference type="Gene3D" id="1.20.1280.50">
    <property type="match status" value="1"/>
</dbReference>
<keyword evidence="4" id="KW-1185">Reference proteome</keyword>
<keyword evidence="1" id="KW-0812">Transmembrane</keyword>
<dbReference type="InterPro" id="IPR050942">
    <property type="entry name" value="F-box_BR-signaling"/>
</dbReference>
<feature type="domain" description="F-box" evidence="2">
    <location>
        <begin position="114"/>
        <end position="154"/>
    </location>
</feature>
<sequence>MMEYCFWLDQVLDLLISLQVAYMIGTGLLNKCFTRYIRKKVSFNTREKWARVAVRALGVIFPYFRLTRMLILLTLDFICRKLSISAGRVRRNFVTRKLGSWIKKGSISKWSEQVPEDIMQSILQRLSISDYVRCKAVCHSWRASVDRAIATKNCPPARQHPVLMLVSHPSCFRDHYFTSLSLAPKETLKRPIPNYIPAIYKNMMNRLACVGSIEGWMVMVDSILWRPESNNFAKSCSLYLHNRGRQSTLDIILFFLNPISGARVMLPSSQSSTLLPCGCNNGSSFPIVKVVASATPTSQLCFVASLCSVGHLALCRPTDKSWTLIHEGINFCDIEFMDGKLYAATDNGLKFLTVFDIIQDANANGPISYGAQRLDMRIPFLRYNIWRMGDVLRVSDYEVMHLATDATSMELFLIFRRINFDFKADQAFPLFEIKRHSYINPPKTKGFRVFKLEHDSDDRPQWVQVVDLGDRILFLSETANIFIPSHDDKTLERNCIYFAFDYACLASLSSRSNDHGLFFMTNRSLGRYRLSNHGLLTLFHTRPVWFTPSLW</sequence>
<dbReference type="Proteomes" id="UP000006882">
    <property type="component" value="Chromosome G3"/>
</dbReference>
<dbReference type="SMART" id="SM00256">
    <property type="entry name" value="FBOX"/>
    <property type="match status" value="1"/>
</dbReference>
<proteinExistence type="predicted"/>
<gene>
    <name evidence="3" type="ORF">PRUPE_3G239100</name>
</gene>
<dbReference type="InterPro" id="IPR001810">
    <property type="entry name" value="F-box_dom"/>
</dbReference>
<dbReference type="PANTHER" id="PTHR44259">
    <property type="entry name" value="OS07G0183000 PROTEIN-RELATED"/>
    <property type="match status" value="1"/>
</dbReference>
<feature type="transmembrane region" description="Helical" evidence="1">
    <location>
        <begin position="54"/>
        <end position="75"/>
    </location>
</feature>
<name>A0A251Q4Q6_PRUPE</name>
<reference evidence="3 4" key="1">
    <citation type="journal article" date="2013" name="Nat. Genet.">
        <title>The high-quality draft genome of peach (Prunus persica) identifies unique patterns of genetic diversity, domestication and genome evolution.</title>
        <authorList>
            <consortium name="International Peach Genome Initiative"/>
            <person name="Verde I."/>
            <person name="Abbott A.G."/>
            <person name="Scalabrin S."/>
            <person name="Jung S."/>
            <person name="Shu S."/>
            <person name="Marroni F."/>
            <person name="Zhebentyayeva T."/>
            <person name="Dettori M.T."/>
            <person name="Grimwood J."/>
            <person name="Cattonaro F."/>
            <person name="Zuccolo A."/>
            <person name="Rossini L."/>
            <person name="Jenkins J."/>
            <person name="Vendramin E."/>
            <person name="Meisel L.A."/>
            <person name="Decroocq V."/>
            <person name="Sosinski B."/>
            <person name="Prochnik S."/>
            <person name="Mitros T."/>
            <person name="Policriti A."/>
            <person name="Cipriani G."/>
            <person name="Dondini L."/>
            <person name="Ficklin S."/>
            <person name="Goodstein D.M."/>
            <person name="Xuan P."/>
            <person name="Del Fabbro C."/>
            <person name="Aramini V."/>
            <person name="Copetti D."/>
            <person name="Gonzalez S."/>
            <person name="Horner D.S."/>
            <person name="Falchi R."/>
            <person name="Lucas S."/>
            <person name="Mica E."/>
            <person name="Maldonado J."/>
            <person name="Lazzari B."/>
            <person name="Bielenberg D."/>
            <person name="Pirona R."/>
            <person name="Miculan M."/>
            <person name="Barakat A."/>
            <person name="Testolin R."/>
            <person name="Stella A."/>
            <person name="Tartarini S."/>
            <person name="Tonutti P."/>
            <person name="Arus P."/>
            <person name="Orellana A."/>
            <person name="Wells C."/>
            <person name="Main D."/>
            <person name="Vizzotto G."/>
            <person name="Silva H."/>
            <person name="Salamini F."/>
            <person name="Schmutz J."/>
            <person name="Morgante M."/>
            <person name="Rokhsar D.S."/>
        </authorList>
    </citation>
    <scope>NUCLEOTIDE SEQUENCE [LARGE SCALE GENOMIC DNA]</scope>
    <source>
        <strain evidence="4">cv. Nemared</strain>
    </source>
</reference>
<dbReference type="PANTHER" id="PTHR44259:SF114">
    <property type="entry name" value="OS06G0707300 PROTEIN"/>
    <property type="match status" value="1"/>
</dbReference>
<dbReference type="EMBL" id="CM007653">
    <property type="protein sequence ID" value="ONI18787.1"/>
    <property type="molecule type" value="Genomic_DNA"/>
</dbReference>
<dbReference type="SUPFAM" id="SSF81383">
    <property type="entry name" value="F-box domain"/>
    <property type="match status" value="1"/>
</dbReference>
<protein>
    <recommendedName>
        <fullName evidence="2">F-box domain-containing protein</fullName>
    </recommendedName>
</protein>
<evidence type="ECO:0000313" key="3">
    <source>
        <dbReference type="EMBL" id="ONI18787.1"/>
    </source>
</evidence>
<dbReference type="Gramene" id="ONI18787">
    <property type="protein sequence ID" value="ONI18787"/>
    <property type="gene ID" value="PRUPE_3G239100"/>
</dbReference>
<keyword evidence="1" id="KW-1133">Transmembrane helix</keyword>
<accession>A0A251Q4Q6</accession>
<dbReference type="InterPro" id="IPR036047">
    <property type="entry name" value="F-box-like_dom_sf"/>
</dbReference>
<dbReference type="Pfam" id="PF00646">
    <property type="entry name" value="F-box"/>
    <property type="match status" value="1"/>
</dbReference>
<keyword evidence="1" id="KW-0472">Membrane</keyword>
<feature type="transmembrane region" description="Helical" evidence="1">
    <location>
        <begin position="12"/>
        <end position="33"/>
    </location>
</feature>